<name>A0ABN8RAJ4_9CNID</name>
<evidence type="ECO:0000313" key="2">
    <source>
        <dbReference type="Proteomes" id="UP001159405"/>
    </source>
</evidence>
<reference evidence="1 2" key="1">
    <citation type="submission" date="2022-05" db="EMBL/GenBank/DDBJ databases">
        <authorList>
            <consortium name="Genoscope - CEA"/>
            <person name="William W."/>
        </authorList>
    </citation>
    <scope>NUCLEOTIDE SEQUENCE [LARGE SCALE GENOMIC DNA]</scope>
</reference>
<evidence type="ECO:0000313" key="1">
    <source>
        <dbReference type="EMBL" id="CAH3176419.1"/>
    </source>
</evidence>
<accession>A0ABN8RAJ4</accession>
<comment type="caution">
    <text evidence="1">The sequence shown here is derived from an EMBL/GenBank/DDBJ whole genome shotgun (WGS) entry which is preliminary data.</text>
</comment>
<keyword evidence="2" id="KW-1185">Reference proteome</keyword>
<sequence length="190" mass="21184">MGKKCSVKCYLDEKPSEALWYAGAQVSIVLADFLKSQLSAVQIRDIEQLLGTNGSISLQAANGTDIPYCGWAEIGVRLANEKETEVRVPFLITREIIDQPIIGFNIIKLMVRNTEEKNDDVLLNRMSKSFKLSKSGERQVLISLIRTSNFDKLCQVKSSKKPQILPAGQTVHLPCRANTGPIHRKTPVLF</sequence>
<dbReference type="EMBL" id="CALNXK010000212">
    <property type="protein sequence ID" value="CAH3176419.1"/>
    <property type="molecule type" value="Genomic_DNA"/>
</dbReference>
<proteinExistence type="predicted"/>
<dbReference type="Proteomes" id="UP001159405">
    <property type="component" value="Unassembled WGS sequence"/>
</dbReference>
<organism evidence="1 2">
    <name type="scientific">Porites lobata</name>
    <dbReference type="NCBI Taxonomy" id="104759"/>
    <lineage>
        <taxon>Eukaryota</taxon>
        <taxon>Metazoa</taxon>
        <taxon>Cnidaria</taxon>
        <taxon>Anthozoa</taxon>
        <taxon>Hexacorallia</taxon>
        <taxon>Scleractinia</taxon>
        <taxon>Fungiina</taxon>
        <taxon>Poritidae</taxon>
        <taxon>Porites</taxon>
    </lineage>
</organism>
<gene>
    <name evidence="1" type="ORF">PLOB_00018133</name>
</gene>
<protein>
    <submittedName>
        <fullName evidence="1">Uncharacterized protein</fullName>
    </submittedName>
</protein>